<feature type="non-terminal residue" evidence="1">
    <location>
        <position position="500"/>
    </location>
</feature>
<proteinExistence type="predicted"/>
<comment type="caution">
    <text evidence="1">The sequence shown here is derived from an EMBL/GenBank/DDBJ whole genome shotgun (WGS) entry which is preliminary data.</text>
</comment>
<evidence type="ECO:0000313" key="2">
    <source>
        <dbReference type="Proteomes" id="UP001189429"/>
    </source>
</evidence>
<dbReference type="Proteomes" id="UP001189429">
    <property type="component" value="Unassembled WGS sequence"/>
</dbReference>
<organism evidence="1 2">
    <name type="scientific">Prorocentrum cordatum</name>
    <dbReference type="NCBI Taxonomy" id="2364126"/>
    <lineage>
        <taxon>Eukaryota</taxon>
        <taxon>Sar</taxon>
        <taxon>Alveolata</taxon>
        <taxon>Dinophyceae</taxon>
        <taxon>Prorocentrales</taxon>
        <taxon>Prorocentraceae</taxon>
        <taxon>Prorocentrum</taxon>
    </lineage>
</organism>
<evidence type="ECO:0000313" key="1">
    <source>
        <dbReference type="EMBL" id="CAK0863979.1"/>
    </source>
</evidence>
<gene>
    <name evidence="1" type="ORF">PCOR1329_LOCUS51975</name>
</gene>
<name>A0ABN9UXC9_9DINO</name>
<accession>A0ABN9UXC9</accession>
<keyword evidence="2" id="KW-1185">Reference proteome</keyword>
<protein>
    <submittedName>
        <fullName evidence="1">Uncharacterized protein</fullName>
    </submittedName>
</protein>
<dbReference type="EMBL" id="CAUYUJ010016319">
    <property type="protein sequence ID" value="CAK0863979.1"/>
    <property type="molecule type" value="Genomic_DNA"/>
</dbReference>
<reference evidence="1" key="1">
    <citation type="submission" date="2023-10" db="EMBL/GenBank/DDBJ databases">
        <authorList>
            <person name="Chen Y."/>
            <person name="Shah S."/>
            <person name="Dougan E. K."/>
            <person name="Thang M."/>
            <person name="Chan C."/>
        </authorList>
    </citation>
    <scope>NUCLEOTIDE SEQUENCE [LARGE SCALE GENOMIC DNA]</scope>
</reference>
<sequence length="500" mass="56070">MAKQNMGQRHKAHAWMATFPADRLLGIRFAADPMVHYMHARLQHSGDKWKTMMSLKAIQSSDVSIAQAREWPLLLAAQGILEHTALQEISTLHDRAALLDCLPPTQRTLSLSNMVFKLLSRQAALLTELAAVHDTYPFALFMLLVNPEVAKVKLMSICSSGMDEYTKGFLDYYGIDNVDGEFALAELTAISMLAQLDTVQLENGNAGIEHVSDVWSTHVVLPSIAKLSAHKLISKSWKVKKKALKAKAEGKLAVPGLSDVAGELKCQASTKRECVSMWFFSAAKHVPRLVGDMVENSRKLLGSLVTEWDASLHDVVVHADQPPIPDVPKRPPHEKWSCQYAGVCLCDDAGDDKWAFKLWLCRMISRSFPTKKSKSAVDDGGIVVRLQSSYLSDSEESDLDRERVVPDDIDIFVHISFMTWSPVKFACRVLEWPDQSIDARGYLQLRGTDVYHAMMRLIDNIFRHSSEWSFRLYSVVDGNEPVANIDPRMVLVEHLEVPDF</sequence>